<sequence>MDSDMMMLTRLGVLSACCNRLSHDASRKQEHFTFIRDEILMLHDKLKKLGNVNTTHNGHGDDVYDLNVVKTKGAPAKKKDNEDMSSDENNIHDTSHLYESSKGKQTLNHRSTHKKAMKAKCLTQISMDNSEMKPNTPCSMPNVGIRHGRMRYPQPSLIQCRNSSWELCVTPQPYLTICLWHTMARDAYASHLRSSSFIPIINSSPTSNSNANAELGLICFKMSIKMSVDQVKTQVCLSNGVTPNFNFMDFEQIMLHKRQKKRTGTRCELRASLPPGIHYMDDDYGEPYIDLEDDKEFCFSDTDSIDDCGNVEHKILDVHSEEHEGADDQNEPTKHADADVAPDVYTNILELTEADI</sequence>
<evidence type="ECO:0000256" key="1">
    <source>
        <dbReference type="SAM" id="MobiDB-lite"/>
    </source>
</evidence>
<reference evidence="2 3" key="1">
    <citation type="submission" date="2024-01" db="EMBL/GenBank/DDBJ databases">
        <title>The genomes of 5 underutilized Papilionoideae crops provide insights into root nodulation and disease resistanc.</title>
        <authorList>
            <person name="Yuan L."/>
        </authorList>
    </citation>
    <scope>NUCLEOTIDE SEQUENCE [LARGE SCALE GENOMIC DNA]</scope>
    <source>
        <strain evidence="2">ZHUSHIDOU_FW_LH</strain>
        <tissue evidence="2">Leaf</tissue>
    </source>
</reference>
<evidence type="ECO:0000313" key="2">
    <source>
        <dbReference type="EMBL" id="KAK7281065.1"/>
    </source>
</evidence>
<feature type="region of interest" description="Disordered" evidence="1">
    <location>
        <begin position="74"/>
        <end position="94"/>
    </location>
</feature>
<gene>
    <name evidence="2" type="ORF">RIF29_08730</name>
</gene>
<comment type="caution">
    <text evidence="2">The sequence shown here is derived from an EMBL/GenBank/DDBJ whole genome shotgun (WGS) entry which is preliminary data.</text>
</comment>
<organism evidence="2 3">
    <name type="scientific">Crotalaria pallida</name>
    <name type="common">Smooth rattlebox</name>
    <name type="synonym">Crotalaria striata</name>
    <dbReference type="NCBI Taxonomy" id="3830"/>
    <lineage>
        <taxon>Eukaryota</taxon>
        <taxon>Viridiplantae</taxon>
        <taxon>Streptophyta</taxon>
        <taxon>Embryophyta</taxon>
        <taxon>Tracheophyta</taxon>
        <taxon>Spermatophyta</taxon>
        <taxon>Magnoliopsida</taxon>
        <taxon>eudicotyledons</taxon>
        <taxon>Gunneridae</taxon>
        <taxon>Pentapetalae</taxon>
        <taxon>rosids</taxon>
        <taxon>fabids</taxon>
        <taxon>Fabales</taxon>
        <taxon>Fabaceae</taxon>
        <taxon>Papilionoideae</taxon>
        <taxon>50 kb inversion clade</taxon>
        <taxon>genistoids sensu lato</taxon>
        <taxon>core genistoids</taxon>
        <taxon>Crotalarieae</taxon>
        <taxon>Crotalaria</taxon>
    </lineage>
</organism>
<keyword evidence="3" id="KW-1185">Reference proteome</keyword>
<dbReference type="Proteomes" id="UP001372338">
    <property type="component" value="Unassembled WGS sequence"/>
</dbReference>
<proteinExistence type="predicted"/>
<evidence type="ECO:0000313" key="3">
    <source>
        <dbReference type="Proteomes" id="UP001372338"/>
    </source>
</evidence>
<dbReference type="EMBL" id="JAYWIO010000002">
    <property type="protein sequence ID" value="KAK7281065.1"/>
    <property type="molecule type" value="Genomic_DNA"/>
</dbReference>
<name>A0AAN9IKF0_CROPI</name>
<accession>A0AAN9IKF0</accession>
<dbReference type="AlphaFoldDB" id="A0AAN9IKF0"/>
<protein>
    <submittedName>
        <fullName evidence="2">Uncharacterized protein</fullName>
    </submittedName>
</protein>